<dbReference type="AlphaFoldDB" id="A0A084QB74"/>
<dbReference type="PANTHER" id="PTHR39267">
    <property type="entry name" value="SURVIVAL MOTOR NEURON-LIKE PROTEIN 1"/>
    <property type="match status" value="1"/>
</dbReference>
<evidence type="ECO:0000313" key="7">
    <source>
        <dbReference type="EMBL" id="KFA61209.1"/>
    </source>
</evidence>
<dbReference type="InterPro" id="IPR049481">
    <property type="entry name" value="SMN_G2-BD"/>
</dbReference>
<keyword evidence="3" id="KW-0507">mRNA processing</keyword>
<dbReference type="InParanoid" id="A0A084QB74"/>
<dbReference type="OrthoDB" id="197400at2759"/>
<evidence type="ECO:0000256" key="1">
    <source>
        <dbReference type="ARBA" id="ARBA00004123"/>
    </source>
</evidence>
<dbReference type="GO" id="GO:0008380">
    <property type="term" value="P:RNA splicing"/>
    <property type="evidence" value="ECO:0007669"/>
    <property type="project" value="UniProtKB-KW"/>
</dbReference>
<organism evidence="7 8">
    <name type="scientific">Stachybotrys chlorohalonatus (strain IBT 40285)</name>
    <dbReference type="NCBI Taxonomy" id="1283841"/>
    <lineage>
        <taxon>Eukaryota</taxon>
        <taxon>Fungi</taxon>
        <taxon>Dikarya</taxon>
        <taxon>Ascomycota</taxon>
        <taxon>Pezizomycotina</taxon>
        <taxon>Sordariomycetes</taxon>
        <taxon>Hypocreomycetidae</taxon>
        <taxon>Hypocreales</taxon>
        <taxon>Stachybotryaceae</taxon>
        <taxon>Stachybotrys</taxon>
    </lineage>
</organism>
<dbReference type="OMA" id="MMSWYFA"/>
<evidence type="ECO:0000256" key="2">
    <source>
        <dbReference type="ARBA" id="ARBA00005371"/>
    </source>
</evidence>
<sequence>MTSETIDMDQSNHDDIWDDSMLIDSWNEALKEYKKYHSVHAKGSKLKDVEKLVKSTSSHEGRPGEIDTEDKAALADTGRLEDQASLAIAKSGIKSLIQPPTRLDILTWFTNLVQTAPRAEAPLRNINTNPTIPNLSPPQAVLGSVRDENLKKLLMSWYYAGYYTGLYEGQQQQQQPSSQD</sequence>
<dbReference type="STRING" id="1283841.A0A084QB74"/>
<keyword evidence="8" id="KW-1185">Reference proteome</keyword>
<dbReference type="PANTHER" id="PTHR39267:SF1">
    <property type="entry name" value="SURVIVAL MOTOR NEURON PROTEIN"/>
    <property type="match status" value="1"/>
</dbReference>
<dbReference type="Proteomes" id="UP000028524">
    <property type="component" value="Unassembled WGS sequence"/>
</dbReference>
<dbReference type="HOGENOM" id="CLU_093937_1_0_1"/>
<dbReference type="CDD" id="cd22852">
    <property type="entry name" value="SMN_C"/>
    <property type="match status" value="1"/>
</dbReference>
<keyword evidence="4" id="KW-0508">mRNA splicing</keyword>
<proteinExistence type="inferred from homology"/>
<evidence type="ECO:0000256" key="4">
    <source>
        <dbReference type="ARBA" id="ARBA00023187"/>
    </source>
</evidence>
<accession>A0A084QB74</accession>
<name>A0A084QB74_STAC4</name>
<evidence type="ECO:0000313" key="8">
    <source>
        <dbReference type="Proteomes" id="UP000028524"/>
    </source>
</evidence>
<reference evidence="7 8" key="1">
    <citation type="journal article" date="2014" name="BMC Genomics">
        <title>Comparative genome sequencing reveals chemotype-specific gene clusters in the toxigenic black mold Stachybotrys.</title>
        <authorList>
            <person name="Semeiks J."/>
            <person name="Borek D."/>
            <person name="Otwinowski Z."/>
            <person name="Grishin N.V."/>
        </authorList>
    </citation>
    <scope>NUCLEOTIDE SEQUENCE [LARGE SCALE GENOMIC DNA]</scope>
    <source>
        <strain evidence="7 8">IBT 40285</strain>
    </source>
</reference>
<feature type="domain" description="Survival Motor Neuron Gemin2-binding" evidence="6">
    <location>
        <begin position="10"/>
        <end position="37"/>
    </location>
</feature>
<protein>
    <recommendedName>
        <fullName evidence="6">Survival Motor Neuron Gemin2-binding domain-containing protein</fullName>
    </recommendedName>
</protein>
<evidence type="ECO:0000256" key="3">
    <source>
        <dbReference type="ARBA" id="ARBA00022664"/>
    </source>
</evidence>
<dbReference type="GO" id="GO:0005634">
    <property type="term" value="C:nucleus"/>
    <property type="evidence" value="ECO:0007669"/>
    <property type="project" value="UniProtKB-SubCell"/>
</dbReference>
<dbReference type="GO" id="GO:0006397">
    <property type="term" value="P:mRNA processing"/>
    <property type="evidence" value="ECO:0007669"/>
    <property type="project" value="UniProtKB-KW"/>
</dbReference>
<dbReference type="Pfam" id="PF20636">
    <property type="entry name" value="SMN_G2-BD"/>
    <property type="match status" value="1"/>
</dbReference>
<dbReference type="Pfam" id="PF20635">
    <property type="entry name" value="SMN_YG-box"/>
    <property type="match status" value="1"/>
</dbReference>
<dbReference type="EMBL" id="KL660865">
    <property type="protein sequence ID" value="KFA61209.1"/>
    <property type="molecule type" value="Genomic_DNA"/>
</dbReference>
<comment type="subcellular location">
    <subcellularLocation>
        <location evidence="1">Nucleus</location>
    </subcellularLocation>
</comment>
<dbReference type="CDD" id="cd22851">
    <property type="entry name" value="SMN_N"/>
    <property type="match status" value="1"/>
</dbReference>
<dbReference type="InterPro" id="IPR040424">
    <property type="entry name" value="Smn1"/>
</dbReference>
<dbReference type="InterPro" id="IPR047313">
    <property type="entry name" value="SMN_C"/>
</dbReference>
<evidence type="ECO:0000256" key="5">
    <source>
        <dbReference type="ARBA" id="ARBA00023242"/>
    </source>
</evidence>
<gene>
    <name evidence="7" type="ORF">S40285_06458</name>
</gene>
<comment type="similarity">
    <text evidence="2">Belongs to the SMN family.</text>
</comment>
<keyword evidence="5" id="KW-0539">Nucleus</keyword>
<evidence type="ECO:0000259" key="6">
    <source>
        <dbReference type="Pfam" id="PF20636"/>
    </source>
</evidence>